<dbReference type="EMBL" id="GL832960">
    <property type="protein sequence ID" value="EGD81897.1"/>
    <property type="molecule type" value="Genomic_DNA"/>
</dbReference>
<dbReference type="OrthoDB" id="308383at2759"/>
<evidence type="ECO:0000256" key="1">
    <source>
        <dbReference type="ARBA" id="ARBA00004123"/>
    </source>
</evidence>
<evidence type="ECO:0000256" key="2">
    <source>
        <dbReference type="ARBA" id="ARBA00012182"/>
    </source>
</evidence>
<comment type="catalytic activity">
    <reaction evidence="12">
        <text>N(6)-methyl-L-lysyl(4)-[histone H3] + S-adenosyl-L-methionine = N(6),N(6)-dimethyl-L-lysyl(4)-[histone H3] + S-adenosyl-L-homocysteine + H(+)</text>
        <dbReference type="Rhea" id="RHEA:60268"/>
        <dbReference type="Rhea" id="RHEA-COMP:15540"/>
        <dbReference type="Rhea" id="RHEA-COMP:15543"/>
        <dbReference type="ChEBI" id="CHEBI:15378"/>
        <dbReference type="ChEBI" id="CHEBI:57856"/>
        <dbReference type="ChEBI" id="CHEBI:59789"/>
        <dbReference type="ChEBI" id="CHEBI:61929"/>
        <dbReference type="ChEBI" id="CHEBI:61976"/>
    </reaction>
</comment>
<evidence type="ECO:0000313" key="16">
    <source>
        <dbReference type="EMBL" id="EGD81897.1"/>
    </source>
</evidence>
<dbReference type="GO" id="GO:0032259">
    <property type="term" value="P:methylation"/>
    <property type="evidence" value="ECO:0007669"/>
    <property type="project" value="UniProtKB-KW"/>
</dbReference>
<sequence>MAHSGMWLDGARMGEVGGNTLGFFGAVFGPRAQHVLGHSFHGALHHWEAGSSSSSWTPRVVVSGHFKVYPDHSHEFHSTGCARTQGYYFIEASDKRKKITAGAMQRQLQVRQTTTSTTRTQRSAVRKEHRALQLGDLNELAADLVKANQFKRRRKLLRFARSMIHEWGLFAQEPIDKDELVIEYVGEIVRQTVAEDRERRYARIGIGSSYLFRIDEDYVIDATRMGSIARFINHSCDANCYAQVVSVDGKKRIGIYSKRPIAANEEITYDYKFPREEGPNKIPCFCGARTCRGTLN</sequence>
<evidence type="ECO:0000256" key="11">
    <source>
        <dbReference type="ARBA" id="ARBA00047571"/>
    </source>
</evidence>
<keyword evidence="6" id="KW-0156">Chromatin regulator</keyword>
<keyword evidence="9" id="KW-0804">Transcription</keyword>
<accession>F2U2Q3</accession>
<dbReference type="STRING" id="946362.F2U2Q3"/>
<dbReference type="SMART" id="SM00317">
    <property type="entry name" value="SET"/>
    <property type="match status" value="1"/>
</dbReference>
<proteinExistence type="predicted"/>
<evidence type="ECO:0000256" key="8">
    <source>
        <dbReference type="ARBA" id="ARBA00023015"/>
    </source>
</evidence>
<dbReference type="PROSITE" id="PS50868">
    <property type="entry name" value="POST_SET"/>
    <property type="match status" value="1"/>
</dbReference>
<keyword evidence="4" id="KW-0808">Transferase</keyword>
<evidence type="ECO:0000256" key="10">
    <source>
        <dbReference type="ARBA" id="ARBA00023242"/>
    </source>
</evidence>
<evidence type="ECO:0000256" key="13">
    <source>
        <dbReference type="ARBA" id="ARBA00049129"/>
    </source>
</evidence>
<evidence type="ECO:0000259" key="14">
    <source>
        <dbReference type="PROSITE" id="PS50280"/>
    </source>
</evidence>
<dbReference type="AlphaFoldDB" id="F2U2Q3"/>
<keyword evidence="17" id="KW-1185">Reference proteome</keyword>
<dbReference type="PANTHER" id="PTHR45814:SF2">
    <property type="entry name" value="HISTONE-LYSINE N-METHYLTRANSFERASE SETD1"/>
    <property type="match status" value="1"/>
</dbReference>
<dbReference type="GeneID" id="16076668"/>
<dbReference type="InParanoid" id="F2U2Q3"/>
<dbReference type="InterPro" id="IPR003616">
    <property type="entry name" value="Post-SET_dom"/>
</dbReference>
<dbReference type="SMART" id="SM00508">
    <property type="entry name" value="PostSET"/>
    <property type="match status" value="1"/>
</dbReference>
<evidence type="ECO:0000256" key="7">
    <source>
        <dbReference type="ARBA" id="ARBA00022884"/>
    </source>
</evidence>
<dbReference type="PROSITE" id="PS50280">
    <property type="entry name" value="SET"/>
    <property type="match status" value="1"/>
</dbReference>
<dbReference type="eggNOG" id="KOG1063">
    <property type="taxonomic scope" value="Eukaryota"/>
</dbReference>
<dbReference type="Gene3D" id="2.170.270.10">
    <property type="entry name" value="SET domain"/>
    <property type="match status" value="1"/>
</dbReference>
<evidence type="ECO:0000313" key="17">
    <source>
        <dbReference type="Proteomes" id="UP000007799"/>
    </source>
</evidence>
<comment type="catalytic activity">
    <reaction evidence="11">
        <text>L-lysyl(4)-[histone H3] + 3 S-adenosyl-L-methionine = N(6),N(6),N(6)-trimethyl-L-lysyl(4)-[histone H3] + 3 S-adenosyl-L-homocysteine + 3 H(+)</text>
        <dbReference type="Rhea" id="RHEA:60260"/>
        <dbReference type="Rhea" id="RHEA-COMP:15537"/>
        <dbReference type="Rhea" id="RHEA-COMP:15547"/>
        <dbReference type="ChEBI" id="CHEBI:15378"/>
        <dbReference type="ChEBI" id="CHEBI:29969"/>
        <dbReference type="ChEBI" id="CHEBI:57856"/>
        <dbReference type="ChEBI" id="CHEBI:59789"/>
        <dbReference type="ChEBI" id="CHEBI:61961"/>
        <dbReference type="EC" id="2.1.1.354"/>
    </reaction>
</comment>
<evidence type="ECO:0000256" key="3">
    <source>
        <dbReference type="ARBA" id="ARBA00022603"/>
    </source>
</evidence>
<evidence type="ECO:0000256" key="5">
    <source>
        <dbReference type="ARBA" id="ARBA00022691"/>
    </source>
</evidence>
<evidence type="ECO:0000256" key="12">
    <source>
        <dbReference type="ARBA" id="ARBA00047583"/>
    </source>
</evidence>
<organism evidence="17">
    <name type="scientific">Salpingoeca rosetta (strain ATCC 50818 / BSB-021)</name>
    <dbReference type="NCBI Taxonomy" id="946362"/>
    <lineage>
        <taxon>Eukaryota</taxon>
        <taxon>Choanoflagellata</taxon>
        <taxon>Craspedida</taxon>
        <taxon>Salpingoecidae</taxon>
        <taxon>Salpingoeca</taxon>
    </lineage>
</organism>
<gene>
    <name evidence="16" type="ORF">PTSG_11893</name>
</gene>
<dbReference type="InterPro" id="IPR001214">
    <property type="entry name" value="SET_dom"/>
</dbReference>
<dbReference type="GO" id="GO:0003723">
    <property type="term" value="F:RNA binding"/>
    <property type="evidence" value="ECO:0007669"/>
    <property type="project" value="UniProtKB-KW"/>
</dbReference>
<keyword evidence="10" id="KW-0539">Nucleus</keyword>
<protein>
    <recommendedName>
        <fullName evidence="2">[histone H3]-lysine(4) N-trimethyltransferase</fullName>
        <ecNumber evidence="2">2.1.1.354</ecNumber>
    </recommendedName>
</protein>
<dbReference type="GO" id="GO:0140999">
    <property type="term" value="F:histone H3K4 trimethyltransferase activity"/>
    <property type="evidence" value="ECO:0007669"/>
    <property type="project" value="UniProtKB-EC"/>
</dbReference>
<dbReference type="InterPro" id="IPR037841">
    <property type="entry name" value="SET_SETD1A/B"/>
</dbReference>
<dbReference type="InterPro" id="IPR046341">
    <property type="entry name" value="SET_dom_sf"/>
</dbReference>
<reference evidence="16" key="1">
    <citation type="submission" date="2009-08" db="EMBL/GenBank/DDBJ databases">
        <title>Annotation of Salpingoeca rosetta.</title>
        <authorList>
            <consortium name="The Broad Institute Genome Sequencing Platform"/>
            <person name="Russ C."/>
            <person name="Cuomo C."/>
            <person name="Burger G."/>
            <person name="Gray M.W."/>
            <person name="Holland P.W.H."/>
            <person name="King N."/>
            <person name="Lang F.B.F."/>
            <person name="Roger A.J."/>
            <person name="Ruiz-Trillo I."/>
            <person name="Young S.K."/>
            <person name="Zeng Q."/>
            <person name="Gargeya S."/>
            <person name="Alvarado L."/>
            <person name="Berlin A."/>
            <person name="Chapman S.B."/>
            <person name="Chen Z."/>
            <person name="Freedman E."/>
            <person name="Gellesch M."/>
            <person name="Goldberg J."/>
            <person name="Griggs A."/>
            <person name="Gujja S."/>
            <person name="Heilman E."/>
            <person name="Heiman D."/>
            <person name="Howarth C."/>
            <person name="Mehta T."/>
            <person name="Neiman D."/>
            <person name="Pearson M."/>
            <person name="Roberts A."/>
            <person name="Saif S."/>
            <person name="Shea T."/>
            <person name="Shenoy N."/>
            <person name="Sisk P."/>
            <person name="Stolte C."/>
            <person name="Sykes S."/>
            <person name="White J."/>
            <person name="Yandava C."/>
            <person name="Haas B."/>
            <person name="Nusbaum C."/>
            <person name="Birren B."/>
        </authorList>
    </citation>
    <scope>NUCLEOTIDE SEQUENCE [LARGE SCALE GENOMIC DNA]</scope>
    <source>
        <strain evidence="16">ATCC 50818</strain>
    </source>
</reference>
<keyword evidence="7" id="KW-0694">RNA-binding</keyword>
<dbReference type="OMA" id="RERRYIS"/>
<comment type="catalytic activity">
    <reaction evidence="13">
        <text>N(6),N(6)-dimethyl-L-lysyl(4)-[histone H3] + S-adenosyl-L-methionine = N(6),N(6),N(6)-trimethyl-L-lysyl(4)-[histone H3] + S-adenosyl-L-homocysteine + H(+)</text>
        <dbReference type="Rhea" id="RHEA:60272"/>
        <dbReference type="Rhea" id="RHEA-COMP:15537"/>
        <dbReference type="Rhea" id="RHEA-COMP:15540"/>
        <dbReference type="ChEBI" id="CHEBI:15378"/>
        <dbReference type="ChEBI" id="CHEBI:57856"/>
        <dbReference type="ChEBI" id="CHEBI:59789"/>
        <dbReference type="ChEBI" id="CHEBI:61961"/>
        <dbReference type="ChEBI" id="CHEBI:61976"/>
    </reaction>
</comment>
<comment type="subcellular location">
    <subcellularLocation>
        <location evidence="1">Nucleus</location>
    </subcellularLocation>
</comment>
<dbReference type="SUPFAM" id="SSF82199">
    <property type="entry name" value="SET domain"/>
    <property type="match status" value="1"/>
</dbReference>
<keyword evidence="3" id="KW-0489">Methyltransferase</keyword>
<dbReference type="GO" id="GO:0048188">
    <property type="term" value="C:Set1C/COMPASS complex"/>
    <property type="evidence" value="ECO:0007669"/>
    <property type="project" value="InterPro"/>
</dbReference>
<evidence type="ECO:0000259" key="15">
    <source>
        <dbReference type="PROSITE" id="PS50868"/>
    </source>
</evidence>
<evidence type="ECO:0000256" key="4">
    <source>
        <dbReference type="ARBA" id="ARBA00022679"/>
    </source>
</evidence>
<dbReference type="Pfam" id="PF00856">
    <property type="entry name" value="SET"/>
    <property type="match status" value="1"/>
</dbReference>
<evidence type="ECO:0000256" key="9">
    <source>
        <dbReference type="ARBA" id="ARBA00023163"/>
    </source>
</evidence>
<evidence type="ECO:0000256" key="6">
    <source>
        <dbReference type="ARBA" id="ARBA00022853"/>
    </source>
</evidence>
<name>F2U2Q3_SALR5</name>
<dbReference type="CDD" id="cd19169">
    <property type="entry name" value="SET_SETD1"/>
    <property type="match status" value="1"/>
</dbReference>
<dbReference type="EC" id="2.1.1.354" evidence="2"/>
<dbReference type="InterPro" id="IPR044570">
    <property type="entry name" value="Set1-like"/>
</dbReference>
<dbReference type="KEGG" id="sre:PTSG_11893"/>
<feature type="domain" description="Post-SET" evidence="15">
    <location>
        <begin position="280"/>
        <end position="296"/>
    </location>
</feature>
<keyword evidence="8" id="KW-0805">Transcription regulation</keyword>
<dbReference type="Proteomes" id="UP000007799">
    <property type="component" value="Unassembled WGS sequence"/>
</dbReference>
<dbReference type="RefSeq" id="XP_004996080.1">
    <property type="nucleotide sequence ID" value="XM_004996023.1"/>
</dbReference>
<dbReference type="eggNOG" id="KOG1080">
    <property type="taxonomic scope" value="Eukaryota"/>
</dbReference>
<dbReference type="PANTHER" id="PTHR45814">
    <property type="entry name" value="HISTONE-LYSINE N-METHYLTRANSFERASE SETD1"/>
    <property type="match status" value="1"/>
</dbReference>
<keyword evidence="5" id="KW-0949">S-adenosyl-L-methionine</keyword>
<feature type="domain" description="SET" evidence="14">
    <location>
        <begin position="155"/>
        <end position="272"/>
    </location>
</feature>